<name>A0A1M5ZTC0_9FIRM</name>
<protein>
    <recommendedName>
        <fullName evidence="3">DUF4829 domain-containing protein</fullName>
    </recommendedName>
</protein>
<reference evidence="2" key="1">
    <citation type="submission" date="2016-11" db="EMBL/GenBank/DDBJ databases">
        <authorList>
            <person name="Varghese N."/>
            <person name="Submissions S."/>
        </authorList>
    </citation>
    <scope>NUCLEOTIDE SEQUENCE [LARGE SCALE GENOMIC DNA]</scope>
    <source>
        <strain evidence="2">DSM 15449</strain>
    </source>
</reference>
<dbReference type="STRING" id="1121420.SAMN02746098_03625"/>
<evidence type="ECO:0000313" key="1">
    <source>
        <dbReference type="EMBL" id="SHI27163.1"/>
    </source>
</evidence>
<keyword evidence="2" id="KW-1185">Reference proteome</keyword>
<proteinExistence type="predicted"/>
<organism evidence="1 2">
    <name type="scientific">Desulfosporosinus lacus DSM 15449</name>
    <dbReference type="NCBI Taxonomy" id="1121420"/>
    <lineage>
        <taxon>Bacteria</taxon>
        <taxon>Bacillati</taxon>
        <taxon>Bacillota</taxon>
        <taxon>Clostridia</taxon>
        <taxon>Eubacteriales</taxon>
        <taxon>Desulfitobacteriaceae</taxon>
        <taxon>Desulfosporosinus</taxon>
    </lineage>
</organism>
<dbReference type="Proteomes" id="UP000183954">
    <property type="component" value="Unassembled WGS sequence"/>
</dbReference>
<evidence type="ECO:0008006" key="3">
    <source>
        <dbReference type="Google" id="ProtNLM"/>
    </source>
</evidence>
<accession>A0A1M5ZTC0</accession>
<dbReference type="AlphaFoldDB" id="A0A1M5ZTC0"/>
<evidence type="ECO:0000313" key="2">
    <source>
        <dbReference type="Proteomes" id="UP000183954"/>
    </source>
</evidence>
<sequence>MAVSEEETERIKARYTGSELAQSYNWSYEYIAENMIVVSAQYTVDYDNTKVPYQEGALSQDFILIREYTGSGSSWLIWDGASPK</sequence>
<dbReference type="EMBL" id="FQXJ01000014">
    <property type="protein sequence ID" value="SHI27163.1"/>
    <property type="molecule type" value="Genomic_DNA"/>
</dbReference>
<gene>
    <name evidence="1" type="ORF">SAMN02746098_03625</name>
</gene>